<dbReference type="GO" id="GO:0000712">
    <property type="term" value="P:resolution of meiotic recombination intermediates"/>
    <property type="evidence" value="ECO:0007669"/>
    <property type="project" value="TreeGrafter"/>
</dbReference>
<dbReference type="GO" id="GO:1901255">
    <property type="term" value="P:nucleotide-excision repair involved in interstrand cross-link repair"/>
    <property type="evidence" value="ECO:0007669"/>
    <property type="project" value="TreeGrafter"/>
</dbReference>
<keyword evidence="3" id="KW-0234">DNA repair</keyword>
<organism evidence="4 5">
    <name type="scientific">Botryotinia fuckeliana (strain T4)</name>
    <name type="common">Noble rot fungus</name>
    <name type="synonym">Botrytis cinerea</name>
    <dbReference type="NCBI Taxonomy" id="999810"/>
    <lineage>
        <taxon>Eukaryota</taxon>
        <taxon>Fungi</taxon>
        <taxon>Dikarya</taxon>
        <taxon>Ascomycota</taxon>
        <taxon>Pezizomycotina</taxon>
        <taxon>Leotiomycetes</taxon>
        <taxon>Helotiales</taxon>
        <taxon>Sclerotiniaceae</taxon>
        <taxon>Botrytis</taxon>
    </lineage>
</organism>
<proteinExistence type="predicted"/>
<dbReference type="AlphaFoldDB" id="G2Y5H5"/>
<dbReference type="STRING" id="999810.G2Y5H5"/>
<dbReference type="GO" id="GO:0000736">
    <property type="term" value="P:double-strand break repair via single-strand annealing, removal of nonhomologous ends"/>
    <property type="evidence" value="ECO:0007669"/>
    <property type="project" value="TreeGrafter"/>
</dbReference>
<name>G2Y5H5_BOTF4</name>
<dbReference type="GO" id="GO:0000014">
    <property type="term" value="F:single-stranded DNA endodeoxyribonuclease activity"/>
    <property type="evidence" value="ECO:0007669"/>
    <property type="project" value="TreeGrafter"/>
</dbReference>
<gene>
    <name evidence="4" type="ORF">BofuT4_P114190.1</name>
</gene>
<reference evidence="5" key="1">
    <citation type="journal article" date="2011" name="PLoS Genet.">
        <title>Genomic analysis of the necrotrophic fungal pathogens Sclerotinia sclerotiorum and Botrytis cinerea.</title>
        <authorList>
            <person name="Amselem J."/>
            <person name="Cuomo C.A."/>
            <person name="van Kan J.A."/>
            <person name="Viaud M."/>
            <person name="Benito E.P."/>
            <person name="Couloux A."/>
            <person name="Coutinho P.M."/>
            <person name="de Vries R.P."/>
            <person name="Dyer P.S."/>
            <person name="Fillinger S."/>
            <person name="Fournier E."/>
            <person name="Gout L."/>
            <person name="Hahn M."/>
            <person name="Kohn L."/>
            <person name="Lapalu N."/>
            <person name="Plummer K.M."/>
            <person name="Pradier J.M."/>
            <person name="Quevillon E."/>
            <person name="Sharon A."/>
            <person name="Simon A."/>
            <person name="ten Have A."/>
            <person name="Tudzynski B."/>
            <person name="Tudzynski P."/>
            <person name="Wincker P."/>
            <person name="Andrew M."/>
            <person name="Anthouard V."/>
            <person name="Beever R.E."/>
            <person name="Beffa R."/>
            <person name="Benoit I."/>
            <person name="Bouzid O."/>
            <person name="Brault B."/>
            <person name="Chen Z."/>
            <person name="Choquer M."/>
            <person name="Collemare J."/>
            <person name="Cotton P."/>
            <person name="Danchin E.G."/>
            <person name="Da Silva C."/>
            <person name="Gautier A."/>
            <person name="Giraud C."/>
            <person name="Giraud T."/>
            <person name="Gonzalez C."/>
            <person name="Grossetete S."/>
            <person name="Guldener U."/>
            <person name="Henrissat B."/>
            <person name="Howlett B.J."/>
            <person name="Kodira C."/>
            <person name="Kretschmer M."/>
            <person name="Lappartient A."/>
            <person name="Leroch M."/>
            <person name="Levis C."/>
            <person name="Mauceli E."/>
            <person name="Neuveglise C."/>
            <person name="Oeser B."/>
            <person name="Pearson M."/>
            <person name="Poulain J."/>
            <person name="Poussereau N."/>
            <person name="Quesneville H."/>
            <person name="Rascle C."/>
            <person name="Schumacher J."/>
            <person name="Segurens B."/>
            <person name="Sexton A."/>
            <person name="Silva E."/>
            <person name="Sirven C."/>
            <person name="Soanes D.M."/>
            <person name="Talbot N.J."/>
            <person name="Templeton M."/>
            <person name="Yandava C."/>
            <person name="Yarden O."/>
            <person name="Zeng Q."/>
            <person name="Rollins J.A."/>
            <person name="Lebrun M.H."/>
            <person name="Dickman M."/>
        </authorList>
    </citation>
    <scope>NUCLEOTIDE SEQUENCE [LARGE SCALE GENOMIC DNA]</scope>
    <source>
        <strain evidence="5">T4</strain>
    </source>
</reference>
<accession>G2Y5H5</accession>
<keyword evidence="1" id="KW-0227">DNA damage</keyword>
<dbReference type="OrthoDB" id="361020at2759"/>
<dbReference type="GO" id="GO:0003684">
    <property type="term" value="F:damaged DNA binding"/>
    <property type="evidence" value="ECO:0007669"/>
    <property type="project" value="TreeGrafter"/>
</dbReference>
<dbReference type="GO" id="GO:0000724">
    <property type="term" value="P:double-strand break repair via homologous recombination"/>
    <property type="evidence" value="ECO:0007669"/>
    <property type="project" value="TreeGrafter"/>
</dbReference>
<dbReference type="HOGENOM" id="CLU_002265_1_1_1"/>
<dbReference type="InParanoid" id="G2Y5H5"/>
<dbReference type="GO" id="GO:0000110">
    <property type="term" value="C:nucleotide-excision repair factor 1 complex"/>
    <property type="evidence" value="ECO:0007669"/>
    <property type="project" value="TreeGrafter"/>
</dbReference>
<evidence type="ECO:0000256" key="1">
    <source>
        <dbReference type="ARBA" id="ARBA00022763"/>
    </source>
</evidence>
<sequence>MSSSNGEQQPVKLSLPLKYQQEIFQELRQKDELVVLARGLGLLRLVTNLLHSYDAAGNNLIILVGADDRENGWIGEALAEHAAISMAPRARGLSVVNTDLMSVGTREKLYAQGGIFSITSRILVVDLLTSLLNTETITGVVVLHADKVVATSLEAFILRIYRQKNKVGFLKAFSDNPEPFATGFSPLSTMMRNLFLRNVSIWPRFHINVAQALEGKKKAEVIELEVSMSDSMRDIQNAIMECVEVSIGELKKSNSGLEMDDWNVDSALHKQFDMVIRRQLDPVWHRVSWKTKQIVNDLTVLRGMLHSLLTYDAVSFNRHLDMILAAHQPPAGSTRQNQSPWLFLDAAHTVFDTAKRRVYTGKATRPDDVDSLKPVLEEQPKWSVLAEVLDEIDRDLYFNPVPMDDSNGTILIMCTDSAQCWQLREYLQSMHARPETTENDEDEEQEPSAEIMMRRKLRSYLEWKKKFAKISAALFNENQNALNGISNANSEESERRRLELGIHACHQW</sequence>
<dbReference type="GO" id="GO:0003697">
    <property type="term" value="F:single-stranded DNA binding"/>
    <property type="evidence" value="ECO:0007669"/>
    <property type="project" value="TreeGrafter"/>
</dbReference>
<dbReference type="eggNOG" id="KOG0442">
    <property type="taxonomic scope" value="Eukaryota"/>
</dbReference>
<evidence type="ECO:0000256" key="3">
    <source>
        <dbReference type="ARBA" id="ARBA00023204"/>
    </source>
</evidence>
<evidence type="ECO:0000256" key="2">
    <source>
        <dbReference type="ARBA" id="ARBA00022801"/>
    </source>
</evidence>
<dbReference type="EMBL" id="FQ790288">
    <property type="protein sequence ID" value="CCD47915.1"/>
    <property type="molecule type" value="Genomic_DNA"/>
</dbReference>
<evidence type="ECO:0000313" key="4">
    <source>
        <dbReference type="EMBL" id="CCD47915.1"/>
    </source>
</evidence>
<dbReference type="PANTHER" id="PTHR10150:SF0">
    <property type="entry name" value="DNA REPAIR ENDONUCLEASE XPF"/>
    <property type="match status" value="1"/>
</dbReference>
<protein>
    <submittedName>
        <fullName evidence="4">Uncharacterized protein</fullName>
    </submittedName>
</protein>
<dbReference type="PANTHER" id="PTHR10150">
    <property type="entry name" value="DNA REPAIR ENDONUCLEASE XPF"/>
    <property type="match status" value="1"/>
</dbReference>
<dbReference type="Proteomes" id="UP000008177">
    <property type="component" value="Unplaced contigs"/>
</dbReference>
<keyword evidence="2" id="KW-0378">Hydrolase</keyword>
<evidence type="ECO:0000313" key="5">
    <source>
        <dbReference type="Proteomes" id="UP000008177"/>
    </source>
</evidence>